<accession>A0A9J5WYE7</accession>
<keyword evidence="2" id="KW-1185">Reference proteome</keyword>
<gene>
    <name evidence="1" type="ORF">H5410_050617</name>
</gene>
<organism evidence="1 2">
    <name type="scientific">Solanum commersonii</name>
    <name type="common">Commerson's wild potato</name>
    <name type="synonym">Commerson's nightshade</name>
    <dbReference type="NCBI Taxonomy" id="4109"/>
    <lineage>
        <taxon>Eukaryota</taxon>
        <taxon>Viridiplantae</taxon>
        <taxon>Streptophyta</taxon>
        <taxon>Embryophyta</taxon>
        <taxon>Tracheophyta</taxon>
        <taxon>Spermatophyta</taxon>
        <taxon>Magnoliopsida</taxon>
        <taxon>eudicotyledons</taxon>
        <taxon>Gunneridae</taxon>
        <taxon>Pentapetalae</taxon>
        <taxon>asterids</taxon>
        <taxon>lamiids</taxon>
        <taxon>Solanales</taxon>
        <taxon>Solanaceae</taxon>
        <taxon>Solanoideae</taxon>
        <taxon>Solaneae</taxon>
        <taxon>Solanum</taxon>
    </lineage>
</organism>
<comment type="caution">
    <text evidence="1">The sequence shown here is derived from an EMBL/GenBank/DDBJ whole genome shotgun (WGS) entry which is preliminary data.</text>
</comment>
<evidence type="ECO:0000313" key="1">
    <source>
        <dbReference type="EMBL" id="KAG5579990.1"/>
    </source>
</evidence>
<protein>
    <submittedName>
        <fullName evidence="1">Uncharacterized protein</fullName>
    </submittedName>
</protein>
<proteinExistence type="predicted"/>
<sequence>MRETYEKVFELLYTSSSDDDYKFDSGITWNCEYNAIYKLQSQFQDFNMNTITFDNVIELLKEVTDSKLREKIINLTTSNEASPSSSKPFENKKNDLNDFEYFAPYFLKEVDDRLIKRNVFPEKDSSFDDLKIEIENLKREIKSL</sequence>
<reference evidence="1 2" key="1">
    <citation type="submission" date="2020-09" db="EMBL/GenBank/DDBJ databases">
        <title>De no assembly of potato wild relative species, Solanum commersonii.</title>
        <authorList>
            <person name="Cho K."/>
        </authorList>
    </citation>
    <scope>NUCLEOTIDE SEQUENCE [LARGE SCALE GENOMIC DNA]</scope>
    <source>
        <strain evidence="1">LZ3.2</strain>
        <tissue evidence="1">Leaf</tissue>
    </source>
</reference>
<dbReference type="Proteomes" id="UP000824120">
    <property type="component" value="Chromosome 10"/>
</dbReference>
<dbReference type="AlphaFoldDB" id="A0A9J5WYE7"/>
<dbReference type="EMBL" id="JACXVP010000010">
    <property type="protein sequence ID" value="KAG5579990.1"/>
    <property type="molecule type" value="Genomic_DNA"/>
</dbReference>
<evidence type="ECO:0000313" key="2">
    <source>
        <dbReference type="Proteomes" id="UP000824120"/>
    </source>
</evidence>
<name>A0A9J5WYE7_SOLCO</name>